<feature type="compositionally biased region" description="Basic and acidic residues" evidence="1">
    <location>
        <begin position="455"/>
        <end position="467"/>
    </location>
</feature>
<dbReference type="InterPro" id="IPR016024">
    <property type="entry name" value="ARM-type_fold"/>
</dbReference>
<feature type="region of interest" description="Disordered" evidence="1">
    <location>
        <begin position="385"/>
        <end position="467"/>
    </location>
</feature>
<gene>
    <name evidence="2" type="ORF">CBR_g51790</name>
</gene>
<dbReference type="InterPro" id="IPR011989">
    <property type="entry name" value="ARM-like"/>
</dbReference>
<dbReference type="Gene3D" id="1.25.10.10">
    <property type="entry name" value="Leucine-rich Repeat Variant"/>
    <property type="match status" value="1"/>
</dbReference>
<dbReference type="EMBL" id="BFEA01000867">
    <property type="protein sequence ID" value="GBG91056.1"/>
    <property type="molecule type" value="Genomic_DNA"/>
</dbReference>
<evidence type="ECO:0000313" key="3">
    <source>
        <dbReference type="Proteomes" id="UP000265515"/>
    </source>
</evidence>
<accession>A0A388M928</accession>
<feature type="region of interest" description="Disordered" evidence="1">
    <location>
        <begin position="208"/>
        <end position="227"/>
    </location>
</feature>
<sequence>MADRLHRRSPSVAPQLQDRPAADSVHLPHGTGCNADDDRHHNRSSTLRDVANAQGARVSFQAASECVTDLLHPPDNVKRRIEWIVKAETVEHMVGWLMLTVYGILLGSFGPEMDRCTLWMAVTILLVEAMLKLGRNFLHNYFIRGVPCSLIPMQLAEDEYHKLYLGAVWCLRVVGLLIQGPPGQEEGQRKPSPAASTGATVADRHAAGTGTIAGGRGAGPGGGSAGAGTVADGCGEGAGTVAGGRRADARKGERREAAAREGAAAAAATASGNQRPTFYGVAERGASAGEAGTAAAAAAGSEGGMRSAQASIELIRLTRVKSPLALTGGATEPDMVVGEMQGPSGEGAWSSGGTRGLSEDACDPTRDGEEEEAFADHALCGCNLDDPNEREAGQSDEDLPKLAGIPPPPLDSGTDGPAPAAAERRGPARLPRGRDQGAPRGGGAKEGADATPHASCEKEEQARLAKEQTRKEMTALVWYIHCKQHPSLPAVGAALRDGCSECGLTGNWFLSLEQLIVWAVSPLRKAAINASYPIWQSTPLNLAKEMALDALGQLVKAEDPDACRAIVDDDNFQKIVDIVGDHTSMNCRERAAAVIWHLANLKGGGPTNDKKGPRYDPLHSVSLSRLAKVAVALLRAVVGQPSSKLQENAMAALLHLSHYHGIKEFVFSGEEGKARIEQVYANYESLGSVKSFSDLSKLSTSRKSRRARRRCSPDIATRRHVTRDIEGSVQRLWIPPARACFRDSRPLPRLISLALSHGSSRDSKELIAFVLESYYALGAANLFPFEITELTRLLQVRYYTSPPELNYTAMLMCDLIWSYLYKGTTTSVVSASELIRYLVLDCGKMLYIDLIRLQLDSWGSAEFRAAREGRSARWHQFTVPFSKNANGCPNVERVLRAPARLMAYLLAHHYSLLRTEVEDVYEDDTQTRRSVDIYDEHGNKLYLAGTTVAASGLAGLIDKTEDTRTRRHACIALLRLASDTKVIPYVLEPCQRLFEHKRIETLGLQGWQPFDDLRQLSTLSAITPFEADRR</sequence>
<feature type="region of interest" description="Disordered" evidence="1">
    <location>
        <begin position="1"/>
        <end position="43"/>
    </location>
</feature>
<dbReference type="AlphaFoldDB" id="A0A388M928"/>
<feature type="region of interest" description="Disordered" evidence="1">
    <location>
        <begin position="238"/>
        <end position="271"/>
    </location>
</feature>
<evidence type="ECO:0000256" key="1">
    <source>
        <dbReference type="SAM" id="MobiDB-lite"/>
    </source>
</evidence>
<keyword evidence="3" id="KW-1185">Reference proteome</keyword>
<protein>
    <submittedName>
        <fullName evidence="2">Uncharacterized protein</fullName>
    </submittedName>
</protein>
<feature type="compositionally biased region" description="Gly residues" evidence="1">
    <location>
        <begin position="211"/>
        <end position="226"/>
    </location>
</feature>
<feature type="region of interest" description="Disordered" evidence="1">
    <location>
        <begin position="341"/>
        <end position="370"/>
    </location>
</feature>
<feature type="compositionally biased region" description="Low complexity" evidence="1">
    <location>
        <begin position="260"/>
        <end position="270"/>
    </location>
</feature>
<dbReference type="Gramene" id="GBG91056">
    <property type="protein sequence ID" value="GBG91056"/>
    <property type="gene ID" value="CBR_g51790"/>
</dbReference>
<organism evidence="2 3">
    <name type="scientific">Chara braunii</name>
    <name type="common">Braun's stonewort</name>
    <dbReference type="NCBI Taxonomy" id="69332"/>
    <lineage>
        <taxon>Eukaryota</taxon>
        <taxon>Viridiplantae</taxon>
        <taxon>Streptophyta</taxon>
        <taxon>Charophyceae</taxon>
        <taxon>Charales</taxon>
        <taxon>Characeae</taxon>
        <taxon>Chara</taxon>
    </lineage>
</organism>
<comment type="caution">
    <text evidence="2">The sequence shown here is derived from an EMBL/GenBank/DDBJ whole genome shotgun (WGS) entry which is preliminary data.</text>
</comment>
<evidence type="ECO:0000313" key="2">
    <source>
        <dbReference type="EMBL" id="GBG91056.1"/>
    </source>
</evidence>
<dbReference type="SUPFAM" id="SSF48371">
    <property type="entry name" value="ARM repeat"/>
    <property type="match status" value="1"/>
</dbReference>
<feature type="compositionally biased region" description="Basic and acidic residues" evidence="1">
    <location>
        <begin position="422"/>
        <end position="437"/>
    </location>
</feature>
<feature type="compositionally biased region" description="Basic and acidic residues" evidence="1">
    <location>
        <begin position="245"/>
        <end position="259"/>
    </location>
</feature>
<name>A0A388M928_CHABU</name>
<dbReference type="Proteomes" id="UP000265515">
    <property type="component" value="Unassembled WGS sequence"/>
</dbReference>
<reference evidence="2 3" key="1">
    <citation type="journal article" date="2018" name="Cell">
        <title>The Chara Genome: Secondary Complexity and Implications for Plant Terrestrialization.</title>
        <authorList>
            <person name="Nishiyama T."/>
            <person name="Sakayama H."/>
            <person name="Vries J.D."/>
            <person name="Buschmann H."/>
            <person name="Saint-Marcoux D."/>
            <person name="Ullrich K.K."/>
            <person name="Haas F.B."/>
            <person name="Vanderstraeten L."/>
            <person name="Becker D."/>
            <person name="Lang D."/>
            <person name="Vosolsobe S."/>
            <person name="Rombauts S."/>
            <person name="Wilhelmsson P.K.I."/>
            <person name="Janitza P."/>
            <person name="Kern R."/>
            <person name="Heyl A."/>
            <person name="Rumpler F."/>
            <person name="Villalobos L.I.A.C."/>
            <person name="Clay J.M."/>
            <person name="Skokan R."/>
            <person name="Toyoda A."/>
            <person name="Suzuki Y."/>
            <person name="Kagoshima H."/>
            <person name="Schijlen E."/>
            <person name="Tajeshwar N."/>
            <person name="Catarino B."/>
            <person name="Hetherington A.J."/>
            <person name="Saltykova A."/>
            <person name="Bonnot C."/>
            <person name="Breuninger H."/>
            <person name="Symeonidi A."/>
            <person name="Radhakrishnan G.V."/>
            <person name="Van Nieuwerburgh F."/>
            <person name="Deforce D."/>
            <person name="Chang C."/>
            <person name="Karol K.G."/>
            <person name="Hedrich R."/>
            <person name="Ulvskov P."/>
            <person name="Glockner G."/>
            <person name="Delwiche C.F."/>
            <person name="Petrasek J."/>
            <person name="Van de Peer Y."/>
            <person name="Friml J."/>
            <person name="Beilby M."/>
            <person name="Dolan L."/>
            <person name="Kohara Y."/>
            <person name="Sugano S."/>
            <person name="Fujiyama A."/>
            <person name="Delaux P.-M."/>
            <person name="Quint M."/>
            <person name="TheiBen G."/>
            <person name="Hagemann M."/>
            <person name="Harholt J."/>
            <person name="Dunand C."/>
            <person name="Zachgo S."/>
            <person name="Langdale J."/>
            <person name="Maumus F."/>
            <person name="Straeten D.V.D."/>
            <person name="Gould S.B."/>
            <person name="Rensing S.A."/>
        </authorList>
    </citation>
    <scope>NUCLEOTIDE SEQUENCE [LARGE SCALE GENOMIC DNA]</scope>
    <source>
        <strain evidence="2 3">S276</strain>
    </source>
</reference>
<proteinExistence type="predicted"/>